<dbReference type="OrthoDB" id="5595751at2759"/>
<dbReference type="UniPathway" id="UPA00251">
    <property type="reaction ID" value="UER00320"/>
</dbReference>
<keyword evidence="1" id="KW-0472">Membrane</keyword>
<dbReference type="GO" id="GO:0006782">
    <property type="term" value="P:protoporphyrinogen IX biosynthetic process"/>
    <property type="evidence" value="ECO:0007669"/>
    <property type="project" value="UniProtKB-UniPathway"/>
</dbReference>
<dbReference type="PANTHER" id="PTHR12390:SF0">
    <property type="entry name" value="UROPORPHYRINOGEN-III SYNTHASE"/>
    <property type="match status" value="1"/>
</dbReference>
<feature type="domain" description="Tetrapyrrole biosynthesis uroporphyrinogen III synthase" evidence="2">
    <location>
        <begin position="18"/>
        <end position="282"/>
    </location>
</feature>
<dbReference type="Pfam" id="PF02602">
    <property type="entry name" value="HEM4"/>
    <property type="match status" value="1"/>
</dbReference>
<dbReference type="CDD" id="cd06578">
    <property type="entry name" value="HemD"/>
    <property type="match status" value="1"/>
</dbReference>
<dbReference type="HOGENOM" id="CLU_051874_0_1_1"/>
<evidence type="ECO:0000256" key="1">
    <source>
        <dbReference type="SAM" id="Phobius"/>
    </source>
</evidence>
<dbReference type="eggNOG" id="KOG4132">
    <property type="taxonomic scope" value="Eukaryota"/>
</dbReference>
<dbReference type="RefSeq" id="XP_009548356.1">
    <property type="nucleotide sequence ID" value="XM_009550061.1"/>
</dbReference>
<dbReference type="GeneID" id="20670814"/>
<protein>
    <recommendedName>
        <fullName evidence="2">Tetrapyrrole biosynthesis uroporphyrinogen III synthase domain-containing protein</fullName>
    </recommendedName>
</protein>
<keyword evidence="4" id="KW-1185">Reference proteome</keyword>
<evidence type="ECO:0000313" key="3">
    <source>
        <dbReference type="EMBL" id="ETW79810.1"/>
    </source>
</evidence>
<dbReference type="Gene3D" id="3.40.50.10090">
    <property type="match status" value="2"/>
</dbReference>
<accession>W4K3A6</accession>
<dbReference type="InterPro" id="IPR036108">
    <property type="entry name" value="4pyrrol_syn_uPrphyn_synt_sf"/>
</dbReference>
<dbReference type="SUPFAM" id="SSF69618">
    <property type="entry name" value="HemD-like"/>
    <property type="match status" value="1"/>
</dbReference>
<dbReference type="STRING" id="747525.W4K3A6"/>
<keyword evidence="1" id="KW-1133">Transmembrane helix</keyword>
<dbReference type="InterPro" id="IPR039793">
    <property type="entry name" value="UROS/Hem4"/>
</dbReference>
<name>W4K3A6_HETIT</name>
<reference evidence="3 4" key="1">
    <citation type="journal article" date="2012" name="New Phytol.">
        <title>Insight into trade-off between wood decay and parasitism from the genome of a fungal forest pathogen.</title>
        <authorList>
            <person name="Olson A."/>
            <person name="Aerts A."/>
            <person name="Asiegbu F."/>
            <person name="Belbahri L."/>
            <person name="Bouzid O."/>
            <person name="Broberg A."/>
            <person name="Canback B."/>
            <person name="Coutinho P.M."/>
            <person name="Cullen D."/>
            <person name="Dalman K."/>
            <person name="Deflorio G."/>
            <person name="van Diepen L.T."/>
            <person name="Dunand C."/>
            <person name="Duplessis S."/>
            <person name="Durling M."/>
            <person name="Gonthier P."/>
            <person name="Grimwood J."/>
            <person name="Fossdal C.G."/>
            <person name="Hansson D."/>
            <person name="Henrissat B."/>
            <person name="Hietala A."/>
            <person name="Himmelstrand K."/>
            <person name="Hoffmeister D."/>
            <person name="Hogberg N."/>
            <person name="James T.Y."/>
            <person name="Karlsson M."/>
            <person name="Kohler A."/>
            <person name="Kues U."/>
            <person name="Lee Y.H."/>
            <person name="Lin Y.C."/>
            <person name="Lind M."/>
            <person name="Lindquist E."/>
            <person name="Lombard V."/>
            <person name="Lucas S."/>
            <person name="Lunden K."/>
            <person name="Morin E."/>
            <person name="Murat C."/>
            <person name="Park J."/>
            <person name="Raffaello T."/>
            <person name="Rouze P."/>
            <person name="Salamov A."/>
            <person name="Schmutz J."/>
            <person name="Solheim H."/>
            <person name="Stahlberg J."/>
            <person name="Velez H."/>
            <person name="de Vries R.P."/>
            <person name="Wiebenga A."/>
            <person name="Woodward S."/>
            <person name="Yakovlev I."/>
            <person name="Garbelotto M."/>
            <person name="Martin F."/>
            <person name="Grigoriev I.V."/>
            <person name="Stenlid J."/>
        </authorList>
    </citation>
    <scope>NUCLEOTIDE SEQUENCE [LARGE SCALE GENOMIC DNA]</scope>
    <source>
        <strain evidence="3 4">TC 32-1</strain>
    </source>
</reference>
<evidence type="ECO:0000313" key="4">
    <source>
        <dbReference type="Proteomes" id="UP000030671"/>
    </source>
</evidence>
<dbReference type="KEGG" id="hir:HETIRDRAFT_322098"/>
<sequence length="290" mass="30539">MATPVLLLRAPTSPPETDRYETALRSAGFHPVSVPVLETAFANIHGLSELLAAGPQDVGGVIVTSARAAEAWANAVESVAHLGNGDEANWTAMPFYAVGAATADSLSSISSSSRPLLCPKDIRGAAESGTAELLAHFILSDLDTSAPGTKLLYLTGDKNRETLPGILKSGGVELMGLQVYATQGSKTFRTDLEEALRRFRAATTPWWVTFFAPSAAAYVVPILRAYFLLSTSSRPSGDIEGSSGKKSARIAAIGPTTSEFLDGQLGLLVEVVPQRPSAEELTKALRTEVP</sequence>
<dbReference type="InParanoid" id="W4K3A6"/>
<dbReference type="Proteomes" id="UP000030671">
    <property type="component" value="Unassembled WGS sequence"/>
</dbReference>
<dbReference type="GO" id="GO:0004852">
    <property type="term" value="F:uroporphyrinogen-III synthase activity"/>
    <property type="evidence" value="ECO:0007669"/>
    <property type="project" value="InterPro"/>
</dbReference>
<keyword evidence="1" id="KW-0812">Transmembrane</keyword>
<dbReference type="GO" id="GO:0006780">
    <property type="term" value="P:uroporphyrinogen III biosynthetic process"/>
    <property type="evidence" value="ECO:0007669"/>
    <property type="project" value="InterPro"/>
</dbReference>
<feature type="transmembrane region" description="Helical" evidence="1">
    <location>
        <begin position="206"/>
        <end position="227"/>
    </location>
</feature>
<evidence type="ECO:0000259" key="2">
    <source>
        <dbReference type="Pfam" id="PF02602"/>
    </source>
</evidence>
<gene>
    <name evidence="3" type="ORF">HETIRDRAFT_322098</name>
</gene>
<dbReference type="EMBL" id="KI925460">
    <property type="protein sequence ID" value="ETW79810.1"/>
    <property type="molecule type" value="Genomic_DNA"/>
</dbReference>
<dbReference type="GO" id="GO:0005829">
    <property type="term" value="C:cytosol"/>
    <property type="evidence" value="ECO:0007669"/>
    <property type="project" value="TreeGrafter"/>
</dbReference>
<dbReference type="PANTHER" id="PTHR12390">
    <property type="entry name" value="UROPORPHYRINOGEN III SYNTHASE"/>
    <property type="match status" value="1"/>
</dbReference>
<organism evidence="3 4">
    <name type="scientific">Heterobasidion irregulare (strain TC 32-1)</name>
    <dbReference type="NCBI Taxonomy" id="747525"/>
    <lineage>
        <taxon>Eukaryota</taxon>
        <taxon>Fungi</taxon>
        <taxon>Dikarya</taxon>
        <taxon>Basidiomycota</taxon>
        <taxon>Agaricomycotina</taxon>
        <taxon>Agaricomycetes</taxon>
        <taxon>Russulales</taxon>
        <taxon>Bondarzewiaceae</taxon>
        <taxon>Heterobasidion</taxon>
        <taxon>Heterobasidion annosum species complex</taxon>
    </lineage>
</organism>
<dbReference type="InterPro" id="IPR003754">
    <property type="entry name" value="4pyrrol_synth_uPrphyn_synth"/>
</dbReference>
<dbReference type="FunCoup" id="W4K3A6">
    <property type="interactions" value="288"/>
</dbReference>
<dbReference type="AlphaFoldDB" id="W4K3A6"/>
<proteinExistence type="predicted"/>